<dbReference type="AlphaFoldDB" id="N1R334"/>
<dbReference type="PANTHER" id="PTHR47851">
    <property type="entry name" value="OS06G0588700 PROTEIN-RELATED"/>
    <property type="match status" value="1"/>
</dbReference>
<proteinExistence type="predicted"/>
<organism evidence="3">
    <name type="scientific">Aegilops tauschii</name>
    <name type="common">Tausch's goatgrass</name>
    <name type="synonym">Aegilops squarrosa</name>
    <dbReference type="NCBI Taxonomy" id="37682"/>
    <lineage>
        <taxon>Eukaryota</taxon>
        <taxon>Viridiplantae</taxon>
        <taxon>Streptophyta</taxon>
        <taxon>Embryophyta</taxon>
        <taxon>Tracheophyta</taxon>
        <taxon>Spermatophyta</taxon>
        <taxon>Magnoliopsida</taxon>
        <taxon>Liliopsida</taxon>
        <taxon>Poales</taxon>
        <taxon>Poaceae</taxon>
        <taxon>BOP clade</taxon>
        <taxon>Pooideae</taxon>
        <taxon>Triticodae</taxon>
        <taxon>Triticeae</taxon>
        <taxon>Triticinae</taxon>
        <taxon>Aegilops</taxon>
    </lineage>
</organism>
<evidence type="ECO:0000259" key="1">
    <source>
        <dbReference type="Pfam" id="PF12776"/>
    </source>
</evidence>
<dbReference type="Pfam" id="PF26138">
    <property type="entry name" value="DUF8040"/>
    <property type="match status" value="1"/>
</dbReference>
<evidence type="ECO:0000259" key="2">
    <source>
        <dbReference type="Pfam" id="PF26138"/>
    </source>
</evidence>
<dbReference type="EnsemblPlants" id="EMT14895">
    <property type="protein sequence ID" value="EMT14895"/>
    <property type="gene ID" value="F775_23416"/>
</dbReference>
<evidence type="ECO:0000313" key="3">
    <source>
        <dbReference type="EnsemblPlants" id="EMT14895"/>
    </source>
</evidence>
<reference evidence="3" key="1">
    <citation type="submission" date="2015-06" db="UniProtKB">
        <authorList>
            <consortium name="EnsemblPlants"/>
        </authorList>
    </citation>
    <scope>IDENTIFICATION</scope>
</reference>
<dbReference type="InterPro" id="IPR058353">
    <property type="entry name" value="DUF8040"/>
</dbReference>
<evidence type="ECO:0008006" key="4">
    <source>
        <dbReference type="Google" id="ProtNLM"/>
    </source>
</evidence>
<protein>
    <recommendedName>
        <fullName evidence="4">DDE Tnp4 domain-containing protein</fullName>
    </recommendedName>
</protein>
<dbReference type="InterPro" id="IPR024752">
    <property type="entry name" value="Myb/SANT-like_dom"/>
</dbReference>
<sequence>MRTGLDYTYTQLKNKWDKLKGDFSLFKKLKFRETGAGWDYVNNTVSQDDEWWKKAKIDIKGCGKFKKKGLANEENLRVIFGDFTSDGTDHWNPSSGIPPPTSAAVKAAINVDDIEDLDLDDTGEEASQATPTSSKVRLGIIIPEKNKKPKIAQVMCDQVTRIGDIAEASHSSFQSFMKQDEANCVNSVMDEVIACGATVGTDEFFMASELFVKRAQREMFLYIPLESRKSWLRRKYDLNESDDDNNYERKKAMVLQYQHDMIMLYSGVSSIVGRYCKSWVMKADPRTSRLTGFEWLRETIGTPGETYTMLRMNANVFFDLHDKLVAEYGLKETCFVTTYESLAMFLWTLGGCESNRRTQNRFKHGADTVHRKYYLVDAGYPNRDGYLAPYKGERYHVPDFQRGAPPTTPVEKFNRIHSSKRNTIERTFGVWKMKWQILLKMPNYSISTQKMIIAATMTLHNYVRLHDKEDLHFLRCERDPDYVPTIPERYKKYVIPPNASDVSTPAESGPNMDLFRHELATAIALSW</sequence>
<dbReference type="PANTHER" id="PTHR47851:SF7">
    <property type="entry name" value="MYB_SANT-LIKE DOMAIN-CONTAINING PROTEIN"/>
    <property type="match status" value="1"/>
</dbReference>
<feature type="domain" description="DUF8040" evidence="2">
    <location>
        <begin position="287"/>
        <end position="373"/>
    </location>
</feature>
<dbReference type="GO" id="GO:0046872">
    <property type="term" value="F:metal ion binding"/>
    <property type="evidence" value="ECO:0007669"/>
    <property type="project" value="UniProtKB-KW"/>
</dbReference>
<dbReference type="Pfam" id="PF12776">
    <property type="entry name" value="Myb_DNA-bind_3"/>
    <property type="match status" value="1"/>
</dbReference>
<name>N1R334_AEGTA</name>
<feature type="domain" description="Myb/SANT-like" evidence="1">
    <location>
        <begin position="2"/>
        <end position="54"/>
    </location>
</feature>
<accession>N1R334</accession>